<feature type="compositionally biased region" description="Basic and acidic residues" evidence="1">
    <location>
        <begin position="13"/>
        <end position="31"/>
    </location>
</feature>
<accession>A0A8J7KY27</accession>
<comment type="caution">
    <text evidence="2">The sequence shown here is derived from an EMBL/GenBank/DDBJ whole genome shotgun (WGS) entry which is preliminary data.</text>
</comment>
<dbReference type="Proteomes" id="UP000622552">
    <property type="component" value="Unassembled WGS sequence"/>
</dbReference>
<gene>
    <name evidence="2" type="ORF">IW245_004886</name>
</gene>
<dbReference type="EMBL" id="JADOUF010000001">
    <property type="protein sequence ID" value="MBG6138692.1"/>
    <property type="molecule type" value="Genomic_DNA"/>
</dbReference>
<dbReference type="Gene3D" id="3.20.20.210">
    <property type="match status" value="1"/>
</dbReference>
<evidence type="ECO:0008006" key="4">
    <source>
        <dbReference type="Google" id="ProtNLM"/>
    </source>
</evidence>
<evidence type="ECO:0000313" key="3">
    <source>
        <dbReference type="Proteomes" id="UP000622552"/>
    </source>
</evidence>
<dbReference type="SUPFAM" id="SSF51726">
    <property type="entry name" value="UROD/MetE-like"/>
    <property type="match status" value="1"/>
</dbReference>
<dbReference type="InterPro" id="IPR038071">
    <property type="entry name" value="UROD/MetE-like_sf"/>
</dbReference>
<dbReference type="AlphaFoldDB" id="A0A8J7KY27"/>
<protein>
    <recommendedName>
        <fullName evidence="4">Methionine synthase</fullName>
    </recommendedName>
</protein>
<keyword evidence="3" id="KW-1185">Reference proteome</keyword>
<evidence type="ECO:0000313" key="2">
    <source>
        <dbReference type="EMBL" id="MBG6138692.1"/>
    </source>
</evidence>
<feature type="region of interest" description="Disordered" evidence="1">
    <location>
        <begin position="1"/>
        <end position="50"/>
    </location>
</feature>
<evidence type="ECO:0000256" key="1">
    <source>
        <dbReference type="SAM" id="MobiDB-lite"/>
    </source>
</evidence>
<organism evidence="2 3">
    <name type="scientific">Longispora fulva</name>
    <dbReference type="NCBI Taxonomy" id="619741"/>
    <lineage>
        <taxon>Bacteria</taxon>
        <taxon>Bacillati</taxon>
        <taxon>Actinomycetota</taxon>
        <taxon>Actinomycetes</taxon>
        <taxon>Micromonosporales</taxon>
        <taxon>Micromonosporaceae</taxon>
        <taxon>Longispora</taxon>
    </lineage>
</organism>
<reference evidence="2" key="1">
    <citation type="submission" date="2020-11" db="EMBL/GenBank/DDBJ databases">
        <title>Sequencing the genomes of 1000 actinobacteria strains.</title>
        <authorList>
            <person name="Klenk H.-P."/>
        </authorList>
    </citation>
    <scope>NUCLEOTIDE SEQUENCE</scope>
    <source>
        <strain evidence="2">DSM 45356</strain>
    </source>
</reference>
<proteinExistence type="predicted"/>
<name>A0A8J7KY27_9ACTN</name>
<sequence>MTSATPRPTHWSADARPDHKTEDRDGYRDAHGFPGPDAPDTSGAPAAAGLPWAAGSATGIGSHPGTAMADALGVAFELPLPYLPELPARGPGADMLGRTMGLLVDMPVELYAARWQLTGRPGKDARRTADLWARDLDALTVAADGYAGPLKLQAAGPWTLAASLQLPVGGAVLRDRGAVRDLVDSLTEGLRQHVAAVSARVPGADVLLQLDEPSLPAVLAGHIGTESGLGVFAAVPRPDATEALARLMAGVGVPVVVHCCAPDVPVGLIRAAGAVGVALDLSLLGDIDPMGEALDDGFGLLAGVAPALGRASAKVAADRIEDLWNKLGLRPADLPGQVVVTPVCGLAGSKPEVADATLRACAEAGRRLLER</sequence>